<sequence>MNVFYPTESAQQISGNQSYEKAGNEYEIAQAGVYKDGWRGGGGLGVQQFAEFEQLVKVAVEKFEQVLGYGKVKGIDSKPFEGYKAYDIGTRYFTDRDDAPTVQHVPFDRELDPNYILEMLRKDRFIHGEDNIVQYCAKINGGEASYVKGRADQFEDGDIVEAHVAFACWPVGRDRYQAGLILRALATINTSFREEADRKMCDMQAKNTQKQRTRKHRDGVDDATIVKRARIVYDMED</sequence>
<dbReference type="AlphaFoldDB" id="A0A409WYH9"/>
<evidence type="ECO:0000313" key="1">
    <source>
        <dbReference type="EMBL" id="PPQ83521.1"/>
    </source>
</evidence>
<dbReference type="InParanoid" id="A0A409WYH9"/>
<name>A0A409WYH9_9AGAR</name>
<evidence type="ECO:0000313" key="2">
    <source>
        <dbReference type="Proteomes" id="UP000284842"/>
    </source>
</evidence>
<comment type="caution">
    <text evidence="1">The sequence shown here is derived from an EMBL/GenBank/DDBJ whole genome shotgun (WGS) entry which is preliminary data.</text>
</comment>
<proteinExistence type="predicted"/>
<dbReference type="Proteomes" id="UP000284842">
    <property type="component" value="Unassembled WGS sequence"/>
</dbReference>
<accession>A0A409WYH9</accession>
<protein>
    <submittedName>
        <fullName evidence="1">Uncharacterized protein</fullName>
    </submittedName>
</protein>
<dbReference type="OrthoDB" id="3269456at2759"/>
<reference evidence="1 2" key="1">
    <citation type="journal article" date="2018" name="Evol. Lett.">
        <title>Horizontal gene cluster transfer increased hallucinogenic mushroom diversity.</title>
        <authorList>
            <person name="Reynolds H.T."/>
            <person name="Vijayakumar V."/>
            <person name="Gluck-Thaler E."/>
            <person name="Korotkin H.B."/>
            <person name="Matheny P.B."/>
            <person name="Slot J.C."/>
        </authorList>
    </citation>
    <scope>NUCLEOTIDE SEQUENCE [LARGE SCALE GENOMIC DNA]</scope>
    <source>
        <strain evidence="1 2">2629</strain>
    </source>
</reference>
<organism evidence="1 2">
    <name type="scientific">Panaeolus cyanescens</name>
    <dbReference type="NCBI Taxonomy" id="181874"/>
    <lineage>
        <taxon>Eukaryota</taxon>
        <taxon>Fungi</taxon>
        <taxon>Dikarya</taxon>
        <taxon>Basidiomycota</taxon>
        <taxon>Agaricomycotina</taxon>
        <taxon>Agaricomycetes</taxon>
        <taxon>Agaricomycetidae</taxon>
        <taxon>Agaricales</taxon>
        <taxon>Agaricineae</taxon>
        <taxon>Galeropsidaceae</taxon>
        <taxon>Panaeolus</taxon>
    </lineage>
</organism>
<keyword evidence="2" id="KW-1185">Reference proteome</keyword>
<dbReference type="EMBL" id="NHTK01005026">
    <property type="protein sequence ID" value="PPQ83521.1"/>
    <property type="molecule type" value="Genomic_DNA"/>
</dbReference>
<gene>
    <name evidence="1" type="ORF">CVT24_005894</name>
</gene>